<dbReference type="VEuPathDB" id="VectorBase:MDOMA2_012224"/>
<accession>A0A1I8MHS2</accession>
<dbReference type="eggNOG" id="ENOG502TB8T">
    <property type="taxonomic scope" value="Eukaryota"/>
</dbReference>
<feature type="signal peptide" evidence="1">
    <location>
        <begin position="1"/>
        <end position="21"/>
    </location>
</feature>
<reference evidence="2" key="1">
    <citation type="submission" date="2020-05" db="UniProtKB">
        <authorList>
            <consortium name="EnsemblMetazoa"/>
        </authorList>
    </citation>
    <scope>IDENTIFICATION</scope>
    <source>
        <strain evidence="2">Aabys</strain>
    </source>
</reference>
<evidence type="ECO:0000313" key="2">
    <source>
        <dbReference type="EnsemblMetazoa" id="MDOA005030-PA"/>
    </source>
</evidence>
<proteinExistence type="predicted"/>
<dbReference type="VEuPathDB" id="VectorBase:MDOA005030"/>
<reference evidence="4" key="2">
    <citation type="submission" date="2025-04" db="UniProtKB">
        <authorList>
            <consortium name="RefSeq"/>
        </authorList>
    </citation>
    <scope>IDENTIFICATION</scope>
    <source>
        <strain evidence="4">Aabys</strain>
    </source>
</reference>
<evidence type="ECO:0000313" key="4">
    <source>
        <dbReference type="RefSeq" id="XP_005187527.2"/>
    </source>
</evidence>
<name>A0A1I8MHS2_MUSDO</name>
<dbReference type="Proteomes" id="UP001652621">
    <property type="component" value="Unplaced"/>
</dbReference>
<dbReference type="KEGG" id="mde:101888437"/>
<dbReference type="OrthoDB" id="8060654at2759"/>
<dbReference type="RefSeq" id="XP_005187527.2">
    <property type="nucleotide sequence ID" value="XM_005187470.3"/>
</dbReference>
<organism evidence="2">
    <name type="scientific">Musca domestica</name>
    <name type="common">House fly</name>
    <dbReference type="NCBI Taxonomy" id="7370"/>
    <lineage>
        <taxon>Eukaryota</taxon>
        <taxon>Metazoa</taxon>
        <taxon>Ecdysozoa</taxon>
        <taxon>Arthropoda</taxon>
        <taxon>Hexapoda</taxon>
        <taxon>Insecta</taxon>
        <taxon>Pterygota</taxon>
        <taxon>Neoptera</taxon>
        <taxon>Endopterygota</taxon>
        <taxon>Diptera</taxon>
        <taxon>Brachycera</taxon>
        <taxon>Muscomorpha</taxon>
        <taxon>Muscoidea</taxon>
        <taxon>Muscidae</taxon>
        <taxon>Musca</taxon>
    </lineage>
</organism>
<sequence>MKGFAVIKLFALVSIATVVCAGPLPGNYDMVMVDDNLPSESIQFQNFDTFYNAESENNPMSELEMMESRGVPHVVRRKVAFLRAPQALSQKEIAARAHDEEFDVAREKRNQRSLAKGNTKPNTNGLEWEEFDYDAYVKH</sequence>
<protein>
    <submittedName>
        <fullName evidence="4">Uncharacterized protein LOC101888437</fullName>
    </submittedName>
</protein>
<gene>
    <name evidence="2" type="primary">101888437</name>
    <name evidence="4" type="synonym">LOC101888437</name>
</gene>
<dbReference type="AlphaFoldDB" id="A0A1I8MHS2"/>
<evidence type="ECO:0000256" key="1">
    <source>
        <dbReference type="SAM" id="SignalP"/>
    </source>
</evidence>
<dbReference type="EnsemblMetazoa" id="MDOA005030-RA">
    <property type="protein sequence ID" value="MDOA005030-PA"/>
    <property type="gene ID" value="MDOA005030"/>
</dbReference>
<evidence type="ECO:0000313" key="3">
    <source>
        <dbReference type="Proteomes" id="UP001652621"/>
    </source>
</evidence>
<keyword evidence="3" id="KW-1185">Reference proteome</keyword>
<feature type="chain" id="PRO_5044560400" evidence="1">
    <location>
        <begin position="22"/>
        <end position="139"/>
    </location>
</feature>
<dbReference type="GeneID" id="101888437"/>
<keyword evidence="1" id="KW-0732">Signal</keyword>